<gene>
    <name evidence="2" type="ORF">XENOCAPTIV_022859</name>
</gene>
<comment type="caution">
    <text evidence="2">The sequence shown here is derived from an EMBL/GenBank/DDBJ whole genome shotgun (WGS) entry which is preliminary data.</text>
</comment>
<reference evidence="2 3" key="1">
    <citation type="submission" date="2021-06" db="EMBL/GenBank/DDBJ databases">
        <authorList>
            <person name="Palmer J.M."/>
        </authorList>
    </citation>
    <scope>NUCLEOTIDE SEQUENCE [LARGE SCALE GENOMIC DNA]</scope>
    <source>
        <strain evidence="2 3">XC_2019</strain>
        <tissue evidence="2">Muscle</tissue>
    </source>
</reference>
<name>A0ABV0QT55_9TELE</name>
<protein>
    <submittedName>
        <fullName evidence="2">Uncharacterized protein</fullName>
    </submittedName>
</protein>
<keyword evidence="1" id="KW-1133">Transmembrane helix</keyword>
<evidence type="ECO:0000313" key="3">
    <source>
        <dbReference type="Proteomes" id="UP001434883"/>
    </source>
</evidence>
<organism evidence="2 3">
    <name type="scientific">Xenoophorus captivus</name>
    <dbReference type="NCBI Taxonomy" id="1517983"/>
    <lineage>
        <taxon>Eukaryota</taxon>
        <taxon>Metazoa</taxon>
        <taxon>Chordata</taxon>
        <taxon>Craniata</taxon>
        <taxon>Vertebrata</taxon>
        <taxon>Euteleostomi</taxon>
        <taxon>Actinopterygii</taxon>
        <taxon>Neopterygii</taxon>
        <taxon>Teleostei</taxon>
        <taxon>Neoteleostei</taxon>
        <taxon>Acanthomorphata</taxon>
        <taxon>Ovalentaria</taxon>
        <taxon>Atherinomorphae</taxon>
        <taxon>Cyprinodontiformes</taxon>
        <taxon>Goodeidae</taxon>
        <taxon>Xenoophorus</taxon>
    </lineage>
</organism>
<keyword evidence="1" id="KW-0472">Membrane</keyword>
<evidence type="ECO:0000256" key="1">
    <source>
        <dbReference type="SAM" id="Phobius"/>
    </source>
</evidence>
<dbReference type="Proteomes" id="UP001434883">
    <property type="component" value="Unassembled WGS sequence"/>
</dbReference>
<dbReference type="EMBL" id="JAHRIN010021950">
    <property type="protein sequence ID" value="MEQ2199021.1"/>
    <property type="molecule type" value="Genomic_DNA"/>
</dbReference>
<sequence>MIRYFVTPYSRYKVNSWHAGETVAVLMQTIIIPLGTVLLSLPTGRKYDIFKSHLPLESKTFFFGPMPEGWPKKNKDLFIMILMEQIMALDPWMDTTITTDRMKEKMTAESIIRGTCSLHAGRNGWSI</sequence>
<accession>A0ABV0QT55</accession>
<proteinExistence type="predicted"/>
<keyword evidence="3" id="KW-1185">Reference proteome</keyword>
<keyword evidence="1" id="KW-0812">Transmembrane</keyword>
<feature type="transmembrane region" description="Helical" evidence="1">
    <location>
        <begin position="22"/>
        <end position="41"/>
    </location>
</feature>
<evidence type="ECO:0000313" key="2">
    <source>
        <dbReference type="EMBL" id="MEQ2199021.1"/>
    </source>
</evidence>